<dbReference type="EC" id="1.1.1.193" evidence="2"/>
<dbReference type="AlphaFoldDB" id="X0XIE1"/>
<gene>
    <name evidence="6" type="ORF">S01H1_61726</name>
</gene>
<protein>
    <recommendedName>
        <fullName evidence="2">5-amino-6-(5-phosphoribosylamino)uracil reductase</fullName>
        <ecNumber evidence="2">1.1.1.193</ecNumber>
    </recommendedName>
</protein>
<dbReference type="PANTHER" id="PTHR38011">
    <property type="entry name" value="DIHYDROFOLATE REDUCTASE FAMILY PROTEIN (AFU_ORTHOLOGUE AFUA_8G06820)"/>
    <property type="match status" value="1"/>
</dbReference>
<feature type="domain" description="Bacterial bifunctional deaminase-reductase C-terminal" evidence="5">
    <location>
        <begin position="48"/>
        <end position="252"/>
    </location>
</feature>
<dbReference type="GO" id="GO:0008835">
    <property type="term" value="F:diaminohydroxyphosphoribosylaminopyrimidine deaminase activity"/>
    <property type="evidence" value="ECO:0007669"/>
    <property type="project" value="InterPro"/>
</dbReference>
<reference evidence="6" key="1">
    <citation type="journal article" date="2014" name="Front. Microbiol.">
        <title>High frequency of phylogenetically diverse reductive dehalogenase-homologous genes in deep subseafloor sedimentary metagenomes.</title>
        <authorList>
            <person name="Kawai M."/>
            <person name="Futagami T."/>
            <person name="Toyoda A."/>
            <person name="Takaki Y."/>
            <person name="Nishi S."/>
            <person name="Hori S."/>
            <person name="Arai W."/>
            <person name="Tsubouchi T."/>
            <person name="Morono Y."/>
            <person name="Uchiyama I."/>
            <person name="Ito T."/>
            <person name="Fujiyama A."/>
            <person name="Inagaki F."/>
            <person name="Takami H."/>
        </authorList>
    </citation>
    <scope>NUCLEOTIDE SEQUENCE</scope>
    <source>
        <strain evidence="6">Expedition CK06-06</strain>
    </source>
</reference>
<dbReference type="InterPro" id="IPR004794">
    <property type="entry name" value="Eubact_RibD"/>
</dbReference>
<evidence type="ECO:0000256" key="1">
    <source>
        <dbReference type="ARBA" id="ARBA00004910"/>
    </source>
</evidence>
<comment type="pathway">
    <text evidence="1">Cofactor biosynthesis; riboflavin biosynthesis; 5-amino-6-(D-ribitylamino)uracil from GTP: step 3/4.</text>
</comment>
<dbReference type="Pfam" id="PF01872">
    <property type="entry name" value="RibD_C"/>
    <property type="match status" value="1"/>
</dbReference>
<evidence type="ECO:0000313" key="6">
    <source>
        <dbReference type="EMBL" id="GAG36423.1"/>
    </source>
</evidence>
<comment type="caution">
    <text evidence="6">The sequence shown here is derived from an EMBL/GenBank/DDBJ whole genome shotgun (WGS) entry which is preliminary data.</text>
</comment>
<dbReference type="UniPathway" id="UPA00275">
    <property type="reaction ID" value="UER00402"/>
</dbReference>
<dbReference type="GO" id="GO:0008703">
    <property type="term" value="F:5-amino-6-(5-phosphoribosylamino)uracil reductase activity"/>
    <property type="evidence" value="ECO:0007669"/>
    <property type="project" value="UniProtKB-EC"/>
</dbReference>
<dbReference type="InterPro" id="IPR024072">
    <property type="entry name" value="DHFR-like_dom_sf"/>
</dbReference>
<accession>X0XIE1</accession>
<dbReference type="NCBIfam" id="TIGR00326">
    <property type="entry name" value="eubact_ribD"/>
    <property type="match status" value="1"/>
</dbReference>
<evidence type="ECO:0000256" key="4">
    <source>
        <dbReference type="ARBA" id="ARBA00023002"/>
    </source>
</evidence>
<dbReference type="SUPFAM" id="SSF53597">
    <property type="entry name" value="Dihydrofolate reductase-like"/>
    <property type="match status" value="1"/>
</dbReference>
<proteinExistence type="predicted"/>
<organism evidence="6">
    <name type="scientific">marine sediment metagenome</name>
    <dbReference type="NCBI Taxonomy" id="412755"/>
    <lineage>
        <taxon>unclassified sequences</taxon>
        <taxon>metagenomes</taxon>
        <taxon>ecological metagenomes</taxon>
    </lineage>
</organism>
<sequence length="253" mass="27995">MQDPNPLVNGKGIKTLRNNGVDVEVGLLNGECKSLNAFYSKYITTGLPFITVKMAQSLDGKITKKLNSRLQITSKKAQRFGHRLRTEYDAVLIGKRTALIDNPLLTPRLVSGRTPTRIILDTHFQCDPTLAIFDTINLGKIYIATASNDAQRIKRFNDKGVGILPVNVNDSGSIRLSELVAKLGKLRITSVLVEGGAEVFSSFLRERLVDRVILVIAPLLFGEGVDVIDKFTSHDSIVEIQDVTRKQLGQDYM</sequence>
<keyword evidence="4" id="KW-0560">Oxidoreductase</keyword>
<dbReference type="PANTHER" id="PTHR38011:SF7">
    <property type="entry name" value="2,5-DIAMINO-6-RIBOSYLAMINO-4(3H)-PYRIMIDINONE 5'-PHOSPHATE REDUCTASE"/>
    <property type="match status" value="1"/>
</dbReference>
<evidence type="ECO:0000256" key="2">
    <source>
        <dbReference type="ARBA" id="ARBA00013173"/>
    </source>
</evidence>
<evidence type="ECO:0000259" key="5">
    <source>
        <dbReference type="Pfam" id="PF01872"/>
    </source>
</evidence>
<name>X0XIE1_9ZZZZ</name>
<dbReference type="InterPro" id="IPR050765">
    <property type="entry name" value="Riboflavin_Biosynth_HTPR"/>
</dbReference>
<keyword evidence="3" id="KW-0521">NADP</keyword>
<evidence type="ECO:0000256" key="3">
    <source>
        <dbReference type="ARBA" id="ARBA00022857"/>
    </source>
</evidence>
<dbReference type="GO" id="GO:0009231">
    <property type="term" value="P:riboflavin biosynthetic process"/>
    <property type="evidence" value="ECO:0007669"/>
    <property type="project" value="UniProtKB-UniPathway"/>
</dbReference>
<feature type="non-terminal residue" evidence="6">
    <location>
        <position position="253"/>
    </location>
</feature>
<dbReference type="EMBL" id="BARS01040505">
    <property type="protein sequence ID" value="GAG36423.1"/>
    <property type="molecule type" value="Genomic_DNA"/>
</dbReference>
<dbReference type="Gene3D" id="3.40.430.10">
    <property type="entry name" value="Dihydrofolate Reductase, subunit A"/>
    <property type="match status" value="1"/>
</dbReference>
<dbReference type="InterPro" id="IPR002734">
    <property type="entry name" value="RibDG_C"/>
</dbReference>